<dbReference type="KEGG" id="elio:KO353_03720"/>
<dbReference type="EMBL" id="CP076448">
    <property type="protein sequence ID" value="QXM25357.1"/>
    <property type="molecule type" value="Genomic_DNA"/>
</dbReference>
<dbReference type="Proteomes" id="UP000694001">
    <property type="component" value="Chromosome"/>
</dbReference>
<dbReference type="AlphaFoldDB" id="A0A975YKD1"/>
<feature type="transmembrane region" description="Helical" evidence="1">
    <location>
        <begin position="25"/>
        <end position="58"/>
    </location>
</feature>
<feature type="transmembrane region" description="Helical" evidence="1">
    <location>
        <begin position="108"/>
        <end position="131"/>
    </location>
</feature>
<evidence type="ECO:0000313" key="3">
    <source>
        <dbReference type="Proteomes" id="UP000694001"/>
    </source>
</evidence>
<name>A0A975YKD1_9PROT</name>
<sequence>MANAAAKPAPVQAGRRSGRRARWAFWAFGLGTGLALGVALPTGLLLLVGLLPAAAAFASDSDPDKMTARPVLYLNLAGLMPALKALWLGEHDLRALASLLGDPGTLALAYGAAAFGFLLARSLPYAVLAVLEARAATTMKLLEARQDELRALWGDEVVAEANRLAARAARLTEAKAQETKQGGREAGRG</sequence>
<keyword evidence="1" id="KW-0472">Membrane</keyword>
<keyword evidence="1" id="KW-1133">Transmembrane helix</keyword>
<dbReference type="RefSeq" id="WP_218286413.1">
    <property type="nucleotide sequence ID" value="NZ_CP076448.1"/>
</dbReference>
<proteinExistence type="predicted"/>
<evidence type="ECO:0000256" key="1">
    <source>
        <dbReference type="SAM" id="Phobius"/>
    </source>
</evidence>
<keyword evidence="3" id="KW-1185">Reference proteome</keyword>
<protein>
    <submittedName>
        <fullName evidence="2">Uncharacterized protein</fullName>
    </submittedName>
</protein>
<keyword evidence="1" id="KW-0812">Transmembrane</keyword>
<evidence type="ECO:0000313" key="2">
    <source>
        <dbReference type="EMBL" id="QXM25357.1"/>
    </source>
</evidence>
<gene>
    <name evidence="2" type="ORF">KO353_03720</name>
</gene>
<reference evidence="2" key="1">
    <citation type="submission" date="2021-06" db="EMBL/GenBank/DDBJ databases">
        <title>Elioraea tepida, sp. nov., a moderately thermophilic aerobic anoxygenic phototrophic bacterium isolated from an alkaline siliceous hot spring mat community in Yellowstone National Park, WY, USA.</title>
        <authorList>
            <person name="Saini M.K."/>
            <person name="Yoshida S."/>
            <person name="Sebastian A."/>
            <person name="Hirose S."/>
            <person name="Hara E."/>
            <person name="Tamaki H."/>
            <person name="Soulier N.T."/>
            <person name="Albert I."/>
            <person name="Hanada S."/>
            <person name="Bryant D.A."/>
            <person name="Tank M."/>
        </authorList>
    </citation>
    <scope>NUCLEOTIDE SEQUENCE</scope>
    <source>
        <strain evidence="2">MS-P2</strain>
    </source>
</reference>
<organism evidence="2 3">
    <name type="scientific">Elioraea tepida</name>
    <dbReference type="NCBI Taxonomy" id="2843330"/>
    <lineage>
        <taxon>Bacteria</taxon>
        <taxon>Pseudomonadati</taxon>
        <taxon>Pseudomonadota</taxon>
        <taxon>Alphaproteobacteria</taxon>
        <taxon>Acetobacterales</taxon>
        <taxon>Elioraeaceae</taxon>
        <taxon>Elioraea</taxon>
    </lineage>
</organism>
<accession>A0A975YKD1</accession>